<gene>
    <name evidence="9" type="ORF">HED35_12595</name>
</gene>
<dbReference type="PANTHER" id="PTHR30450:SF1">
    <property type="entry name" value="D-METHIONINE TRANSPORT SYSTEM PERMEASE PROTEIN METI-RELATED"/>
    <property type="match status" value="1"/>
</dbReference>
<dbReference type="PANTHER" id="PTHR30450">
    <property type="entry name" value="ABC TRANSPORTER PERMEASE"/>
    <property type="match status" value="1"/>
</dbReference>
<dbReference type="CDD" id="cd06261">
    <property type="entry name" value="TM_PBP2"/>
    <property type="match status" value="1"/>
</dbReference>
<proteinExistence type="inferred from homology"/>
<dbReference type="InterPro" id="IPR000515">
    <property type="entry name" value="MetI-like"/>
</dbReference>
<evidence type="ECO:0000259" key="8">
    <source>
        <dbReference type="PROSITE" id="PS50928"/>
    </source>
</evidence>
<feature type="transmembrane region" description="Helical" evidence="7">
    <location>
        <begin position="190"/>
        <end position="212"/>
    </location>
</feature>
<dbReference type="RefSeq" id="WP_167807994.1">
    <property type="nucleotide sequence ID" value="NZ_JAAVMB010000017.1"/>
</dbReference>
<accession>A0A7X6DBC9</accession>
<feature type="transmembrane region" description="Helical" evidence="7">
    <location>
        <begin position="20"/>
        <end position="42"/>
    </location>
</feature>
<name>A0A7X6DBC9_9ENTE</name>
<dbReference type="PROSITE" id="PS50928">
    <property type="entry name" value="ABC_TM1"/>
    <property type="match status" value="1"/>
</dbReference>
<keyword evidence="5 7" id="KW-1133">Transmembrane helix</keyword>
<evidence type="ECO:0000256" key="7">
    <source>
        <dbReference type="RuleBase" id="RU363032"/>
    </source>
</evidence>
<dbReference type="InterPro" id="IPR051322">
    <property type="entry name" value="AA_ABC_Transporter_Permease"/>
</dbReference>
<evidence type="ECO:0000313" key="9">
    <source>
        <dbReference type="EMBL" id="NKC68928.1"/>
    </source>
</evidence>
<dbReference type="SUPFAM" id="SSF161098">
    <property type="entry name" value="MetI-like"/>
    <property type="match status" value="1"/>
</dbReference>
<organism evidence="9 10">
    <name type="scientific">Vagococcus fluvialis</name>
    <dbReference type="NCBI Taxonomy" id="2738"/>
    <lineage>
        <taxon>Bacteria</taxon>
        <taxon>Bacillati</taxon>
        <taxon>Bacillota</taxon>
        <taxon>Bacilli</taxon>
        <taxon>Lactobacillales</taxon>
        <taxon>Enterococcaceae</taxon>
        <taxon>Vagococcus</taxon>
    </lineage>
</organism>
<dbReference type="EMBL" id="JAAVMB010000017">
    <property type="protein sequence ID" value="NKC68928.1"/>
    <property type="molecule type" value="Genomic_DNA"/>
</dbReference>
<dbReference type="GO" id="GO:0048473">
    <property type="term" value="P:D-methionine transmembrane transport"/>
    <property type="evidence" value="ECO:0007669"/>
    <property type="project" value="TreeGrafter"/>
</dbReference>
<protein>
    <submittedName>
        <fullName evidence="9">ABC transporter permease</fullName>
    </submittedName>
</protein>
<feature type="transmembrane region" description="Helical" evidence="7">
    <location>
        <begin position="147"/>
        <end position="170"/>
    </location>
</feature>
<evidence type="ECO:0000256" key="2">
    <source>
        <dbReference type="ARBA" id="ARBA00022448"/>
    </source>
</evidence>
<dbReference type="Pfam" id="PF00528">
    <property type="entry name" value="BPD_transp_1"/>
    <property type="match status" value="1"/>
</dbReference>
<keyword evidence="6 7" id="KW-0472">Membrane</keyword>
<dbReference type="Proteomes" id="UP000521358">
    <property type="component" value="Unassembled WGS sequence"/>
</dbReference>
<dbReference type="InterPro" id="IPR035906">
    <property type="entry name" value="MetI-like_sf"/>
</dbReference>
<evidence type="ECO:0000256" key="6">
    <source>
        <dbReference type="ARBA" id="ARBA00023136"/>
    </source>
</evidence>
<evidence type="ECO:0000256" key="3">
    <source>
        <dbReference type="ARBA" id="ARBA00022475"/>
    </source>
</evidence>
<feature type="transmembrane region" description="Helical" evidence="7">
    <location>
        <begin position="54"/>
        <end position="78"/>
    </location>
</feature>
<comment type="similarity">
    <text evidence="7">Belongs to the binding-protein-dependent transport system permease family.</text>
</comment>
<comment type="subcellular location">
    <subcellularLocation>
        <location evidence="1 7">Cell membrane</location>
        <topology evidence="1 7">Multi-pass membrane protein</topology>
    </subcellularLocation>
</comment>
<feature type="domain" description="ABC transmembrane type-1" evidence="8">
    <location>
        <begin position="15"/>
        <end position="209"/>
    </location>
</feature>
<evidence type="ECO:0000256" key="4">
    <source>
        <dbReference type="ARBA" id="ARBA00022692"/>
    </source>
</evidence>
<keyword evidence="2 7" id="KW-0813">Transport</keyword>
<feature type="transmembrane region" description="Helical" evidence="7">
    <location>
        <begin position="84"/>
        <end position="106"/>
    </location>
</feature>
<dbReference type="AlphaFoldDB" id="A0A7X6DBC9"/>
<evidence type="ECO:0000256" key="1">
    <source>
        <dbReference type="ARBA" id="ARBA00004651"/>
    </source>
</evidence>
<dbReference type="Gene3D" id="1.10.3720.10">
    <property type="entry name" value="MetI-like"/>
    <property type="match status" value="1"/>
</dbReference>
<reference evidence="9 10" key="1">
    <citation type="submission" date="2020-03" db="EMBL/GenBank/DDBJ databases">
        <title>Bacterial samples isolated from urine from healthy bovine heifers (Gyr breed).</title>
        <authorList>
            <person name="Giannattasio-Ferraz S."/>
            <person name="Maskeri L."/>
            <person name="Penido A."/>
            <person name="Barbosa-Stancioli E.F."/>
            <person name="Putonti C."/>
        </authorList>
    </citation>
    <scope>NUCLEOTIDE SEQUENCE [LARGE SCALE GENOMIC DNA]</scope>
    <source>
        <strain evidence="9 10">UFMG-H7</strain>
    </source>
</reference>
<keyword evidence="3" id="KW-1003">Cell membrane</keyword>
<sequence length="220" mass="24100">MKSLVYYFPEMLKALKETGVMLGISLSVGLVGGLLIGILLFIKRPNGVKPNKIIMFFLNLYVNIVRSFPFLLLVVAIIPLTRFVFGTAFGPVASSLPLSLVAIAIFGRLVEQVLLDLPKEVLELASALGTTEGQLIRYFLLKEGRSGLVLSFTSMVISLMSYSTVMGVVGGGGIGDFAIRFGYQRYEYEVMYATIIIMILIVGSIQIAGTFISKKLDKRK</sequence>
<evidence type="ECO:0000313" key="10">
    <source>
        <dbReference type="Proteomes" id="UP000521358"/>
    </source>
</evidence>
<keyword evidence="4 7" id="KW-0812">Transmembrane</keyword>
<comment type="caution">
    <text evidence="9">The sequence shown here is derived from an EMBL/GenBank/DDBJ whole genome shotgun (WGS) entry which is preliminary data.</text>
</comment>
<dbReference type="GO" id="GO:0005886">
    <property type="term" value="C:plasma membrane"/>
    <property type="evidence" value="ECO:0007669"/>
    <property type="project" value="UniProtKB-SubCell"/>
</dbReference>
<evidence type="ECO:0000256" key="5">
    <source>
        <dbReference type="ARBA" id="ARBA00022989"/>
    </source>
</evidence>